<dbReference type="Proteomes" id="UP001461498">
    <property type="component" value="Unassembled WGS sequence"/>
</dbReference>
<keyword evidence="4" id="KW-1185">Reference proteome</keyword>
<dbReference type="InterPro" id="IPR036508">
    <property type="entry name" value="Chitin-bd_dom_sf"/>
</dbReference>
<gene>
    <name evidence="3" type="ORF">O3M35_009664</name>
</gene>
<feature type="domain" description="Chitin-binding type-2" evidence="2">
    <location>
        <begin position="95"/>
        <end position="151"/>
    </location>
</feature>
<sequence length="262" mass="27983">MGPLITVLTSIALVTCVVGAGVKAPVAASKDVGAPTADTCSSVEVKCKNCTHLGVCIAIGQPEIAMPCLGAAQYCTDGACSSKPSSECSGGFSSSFSCPPTDGHYPDPNNCRLYHICVSKVAADYSCEANQVYSTNTHSCVRQTLQNTCQTVNCKQKNGQYSLYPPDHRYAFFCLSGETTGIMATCGNSQEYNTDLNKCQVKCSKEGLVPDPDDERNFIECTATGIGINNYEQVKRQCPNNDKIKSNFDPNTLECVVSTSKK</sequence>
<dbReference type="AlphaFoldDB" id="A0AAW1D951"/>
<reference evidence="3 4" key="1">
    <citation type="submission" date="2022-12" db="EMBL/GenBank/DDBJ databases">
        <title>Chromosome-level genome assembly of true bugs.</title>
        <authorList>
            <person name="Ma L."/>
            <person name="Li H."/>
        </authorList>
    </citation>
    <scope>NUCLEOTIDE SEQUENCE [LARGE SCALE GENOMIC DNA]</scope>
    <source>
        <strain evidence="3">Lab_2022b</strain>
    </source>
</reference>
<evidence type="ECO:0000313" key="4">
    <source>
        <dbReference type="Proteomes" id="UP001461498"/>
    </source>
</evidence>
<dbReference type="GO" id="GO:0008061">
    <property type="term" value="F:chitin binding"/>
    <property type="evidence" value="ECO:0007669"/>
    <property type="project" value="InterPro"/>
</dbReference>
<dbReference type="PROSITE" id="PS50940">
    <property type="entry name" value="CHIT_BIND_II"/>
    <property type="match status" value="1"/>
</dbReference>
<dbReference type="SUPFAM" id="SSF57625">
    <property type="entry name" value="Invertebrate chitin-binding proteins"/>
    <property type="match status" value="1"/>
</dbReference>
<evidence type="ECO:0000256" key="1">
    <source>
        <dbReference type="SAM" id="SignalP"/>
    </source>
</evidence>
<organism evidence="3 4">
    <name type="scientific">Rhynocoris fuscipes</name>
    <dbReference type="NCBI Taxonomy" id="488301"/>
    <lineage>
        <taxon>Eukaryota</taxon>
        <taxon>Metazoa</taxon>
        <taxon>Ecdysozoa</taxon>
        <taxon>Arthropoda</taxon>
        <taxon>Hexapoda</taxon>
        <taxon>Insecta</taxon>
        <taxon>Pterygota</taxon>
        <taxon>Neoptera</taxon>
        <taxon>Paraneoptera</taxon>
        <taxon>Hemiptera</taxon>
        <taxon>Heteroptera</taxon>
        <taxon>Panheteroptera</taxon>
        <taxon>Cimicomorpha</taxon>
        <taxon>Reduviidae</taxon>
        <taxon>Harpactorinae</taxon>
        <taxon>Harpactorini</taxon>
        <taxon>Rhynocoris</taxon>
    </lineage>
</organism>
<dbReference type="InterPro" id="IPR002557">
    <property type="entry name" value="Chitin-bd_dom"/>
</dbReference>
<evidence type="ECO:0000259" key="2">
    <source>
        <dbReference type="PROSITE" id="PS50940"/>
    </source>
</evidence>
<protein>
    <recommendedName>
        <fullName evidence="2">Chitin-binding type-2 domain-containing protein</fullName>
    </recommendedName>
</protein>
<evidence type="ECO:0000313" key="3">
    <source>
        <dbReference type="EMBL" id="KAK9505668.1"/>
    </source>
</evidence>
<dbReference type="GO" id="GO:0005576">
    <property type="term" value="C:extracellular region"/>
    <property type="evidence" value="ECO:0007669"/>
    <property type="project" value="InterPro"/>
</dbReference>
<comment type="caution">
    <text evidence="3">The sequence shown here is derived from an EMBL/GenBank/DDBJ whole genome shotgun (WGS) entry which is preliminary data.</text>
</comment>
<dbReference type="Pfam" id="PF01607">
    <property type="entry name" value="CBM_14"/>
    <property type="match status" value="1"/>
</dbReference>
<accession>A0AAW1D951</accession>
<dbReference type="SMART" id="SM00494">
    <property type="entry name" value="ChtBD2"/>
    <property type="match status" value="2"/>
</dbReference>
<name>A0AAW1D951_9HEMI</name>
<feature type="signal peptide" evidence="1">
    <location>
        <begin position="1"/>
        <end position="19"/>
    </location>
</feature>
<proteinExistence type="predicted"/>
<dbReference type="EMBL" id="JAPXFL010000006">
    <property type="protein sequence ID" value="KAK9505668.1"/>
    <property type="molecule type" value="Genomic_DNA"/>
</dbReference>
<feature type="chain" id="PRO_5043732553" description="Chitin-binding type-2 domain-containing protein" evidence="1">
    <location>
        <begin position="20"/>
        <end position="262"/>
    </location>
</feature>
<dbReference type="Gene3D" id="2.170.140.10">
    <property type="entry name" value="Chitin binding domain"/>
    <property type="match status" value="1"/>
</dbReference>
<keyword evidence="1" id="KW-0732">Signal</keyword>